<evidence type="ECO:0000313" key="3">
    <source>
        <dbReference type="Proteomes" id="UP000789739"/>
    </source>
</evidence>
<gene>
    <name evidence="2" type="ORF">PBRASI_LOCUS4819</name>
</gene>
<dbReference type="OrthoDB" id="2447010at2759"/>
<proteinExistence type="predicted"/>
<sequence length="594" mass="64670">MDPSSIPPLYGTSEQVKFQTSIQSTSTSRLPLSEVQQETPETPELSPVPCEENHEGIPESVEYERLSELKKVVSEHASKEANANGPGVAKGSATALSQSAMSKYATAISKETGIAHTTVQGVEMADKPIDETQLAEELKNETEQRKFFEIATQGKVIPGGPAEKVEEAAERLEKVASLDGNTKNQTPTVPLDEGIPPSVECQRLSELKKVVHDHTLNEGPEVPKGSATSLAQSAMGKYATVISEEAGLDPSMVQHVGMEKQPVDEVRLAKELKNEAEQRKLFEIVTQGKVLPRGPAKKVEEASERLHKVASLDGNTDNATTLMPEGCESVGMEHLAGLTDNAAIHNLAEVIFEADDSSPFAQSAMGNSDAVTAVEAETQTVDADSTQLRDELKASRIIFEEEAAIHDTQKRSDLLANMLSEAIKDEITERITESYPQVLSQADPISTMPEAIPPEQELAHLAALKYVALRHGREDQVERGRIVSLIENAINKYAAAMSKATVMPSYHAAQENVELQEEIDEEKLLLALKLEGNRRRKNELRERGKLKDESNSSAAMAEQAVQLFEEAVKLSKMIKEPSVTTVTTTNIFHSGLVC</sequence>
<dbReference type="EMBL" id="CAJVPI010000522">
    <property type="protein sequence ID" value="CAG8545625.1"/>
    <property type="molecule type" value="Genomic_DNA"/>
</dbReference>
<feature type="region of interest" description="Disordered" evidence="1">
    <location>
        <begin position="1"/>
        <end position="56"/>
    </location>
</feature>
<accession>A0A9N9AW54</accession>
<organism evidence="2 3">
    <name type="scientific">Paraglomus brasilianum</name>
    <dbReference type="NCBI Taxonomy" id="144538"/>
    <lineage>
        <taxon>Eukaryota</taxon>
        <taxon>Fungi</taxon>
        <taxon>Fungi incertae sedis</taxon>
        <taxon>Mucoromycota</taxon>
        <taxon>Glomeromycotina</taxon>
        <taxon>Glomeromycetes</taxon>
        <taxon>Paraglomerales</taxon>
        <taxon>Paraglomeraceae</taxon>
        <taxon>Paraglomus</taxon>
    </lineage>
</organism>
<dbReference type="Proteomes" id="UP000789739">
    <property type="component" value="Unassembled WGS sequence"/>
</dbReference>
<reference evidence="2" key="1">
    <citation type="submission" date="2021-06" db="EMBL/GenBank/DDBJ databases">
        <authorList>
            <person name="Kallberg Y."/>
            <person name="Tangrot J."/>
            <person name="Rosling A."/>
        </authorList>
    </citation>
    <scope>NUCLEOTIDE SEQUENCE</scope>
    <source>
        <strain evidence="2">BR232B</strain>
    </source>
</reference>
<name>A0A9N9AW54_9GLOM</name>
<dbReference type="AlphaFoldDB" id="A0A9N9AW54"/>
<keyword evidence="3" id="KW-1185">Reference proteome</keyword>
<evidence type="ECO:0000313" key="2">
    <source>
        <dbReference type="EMBL" id="CAG8545625.1"/>
    </source>
</evidence>
<comment type="caution">
    <text evidence="2">The sequence shown here is derived from an EMBL/GenBank/DDBJ whole genome shotgun (WGS) entry which is preliminary data.</text>
</comment>
<evidence type="ECO:0000256" key="1">
    <source>
        <dbReference type="SAM" id="MobiDB-lite"/>
    </source>
</evidence>
<feature type="compositionally biased region" description="Polar residues" evidence="1">
    <location>
        <begin position="12"/>
        <end position="40"/>
    </location>
</feature>
<protein>
    <submittedName>
        <fullName evidence="2">10909_t:CDS:1</fullName>
    </submittedName>
</protein>